<dbReference type="AlphaFoldDB" id="A0A239P8P8"/>
<dbReference type="Proteomes" id="UP000198362">
    <property type="component" value="Unassembled WGS sequence"/>
</dbReference>
<protein>
    <submittedName>
        <fullName evidence="1">FXSXX-COOH protein</fullName>
    </submittedName>
</protein>
<organism evidence="1 2">
    <name type="scientific">Asanoa hainanensis</name>
    <dbReference type="NCBI Taxonomy" id="560556"/>
    <lineage>
        <taxon>Bacteria</taxon>
        <taxon>Bacillati</taxon>
        <taxon>Actinomycetota</taxon>
        <taxon>Actinomycetes</taxon>
        <taxon>Micromonosporales</taxon>
        <taxon>Micromonosporaceae</taxon>
        <taxon>Asanoa</taxon>
    </lineage>
</organism>
<accession>A0A239P8P8</accession>
<dbReference type="EMBL" id="FZPH01000014">
    <property type="protein sequence ID" value="SNT62779.1"/>
    <property type="molecule type" value="Genomic_DNA"/>
</dbReference>
<gene>
    <name evidence="1" type="ORF">SAMN05421812_114179</name>
</gene>
<evidence type="ECO:0000313" key="2">
    <source>
        <dbReference type="Proteomes" id="UP000198362"/>
    </source>
</evidence>
<dbReference type="InterPro" id="IPR026334">
    <property type="entry name" value="FxSxx-COOH"/>
</dbReference>
<evidence type="ECO:0000313" key="1">
    <source>
        <dbReference type="EMBL" id="SNT62779.1"/>
    </source>
</evidence>
<dbReference type="RefSeq" id="WP_144022830.1">
    <property type="nucleotide sequence ID" value="NZ_FZPH01000014.1"/>
</dbReference>
<reference evidence="1 2" key="1">
    <citation type="submission" date="2017-06" db="EMBL/GenBank/DDBJ databases">
        <authorList>
            <person name="Kim H.J."/>
            <person name="Triplett B.A."/>
        </authorList>
    </citation>
    <scope>NUCLEOTIDE SEQUENCE [LARGE SCALE GENOMIC DNA]</scope>
    <source>
        <strain evidence="1 2">CGMCC 4.5593</strain>
    </source>
</reference>
<proteinExistence type="predicted"/>
<dbReference type="NCBIfam" id="TIGR04268">
    <property type="entry name" value="FxSxx-COOH"/>
    <property type="match status" value="1"/>
</dbReference>
<name>A0A239P8P8_9ACTN</name>
<sequence>MTLAGSQQTPDPVRQPGLVDVTDVQLADLLGAEESAFAETFRRFVAEATDQNRSVFAAFQSALGE</sequence>
<keyword evidence="2" id="KW-1185">Reference proteome</keyword>